<dbReference type="InterPro" id="IPR007159">
    <property type="entry name" value="SpoVT-AbrB_dom"/>
</dbReference>
<gene>
    <name evidence="2" type="ORF">COX00_03515</name>
</gene>
<dbReference type="InterPro" id="IPR037914">
    <property type="entry name" value="SpoVT-AbrB_sf"/>
</dbReference>
<reference evidence="2 3" key="1">
    <citation type="submission" date="2017-09" db="EMBL/GenBank/DDBJ databases">
        <title>Depth-based differentiation of microbial function through sediment-hosted aquifers and enrichment of novel symbionts in the deep terrestrial subsurface.</title>
        <authorList>
            <person name="Probst A.J."/>
            <person name="Ladd B."/>
            <person name="Jarett J.K."/>
            <person name="Geller-Mcgrath D.E."/>
            <person name="Sieber C.M."/>
            <person name="Emerson J.B."/>
            <person name="Anantharaman K."/>
            <person name="Thomas B.C."/>
            <person name="Malmstrom R."/>
            <person name="Stieglmeier M."/>
            <person name="Klingl A."/>
            <person name="Woyke T."/>
            <person name="Ryan C.M."/>
            <person name="Banfield J.F."/>
        </authorList>
    </citation>
    <scope>NUCLEOTIDE SEQUENCE [LARGE SCALE GENOMIC DNA]</scope>
    <source>
        <strain evidence="2">CG22_combo_CG10-13_8_21_14_all_47_17</strain>
    </source>
</reference>
<feature type="domain" description="SpoVT-AbrB" evidence="1">
    <location>
        <begin position="24"/>
        <end position="70"/>
    </location>
</feature>
<dbReference type="Pfam" id="PF04014">
    <property type="entry name" value="MazE_antitoxin"/>
    <property type="match status" value="1"/>
</dbReference>
<dbReference type="SUPFAM" id="SSF89447">
    <property type="entry name" value="AbrB/MazE/MraZ-like"/>
    <property type="match status" value="1"/>
</dbReference>
<dbReference type="NCBIfam" id="TIGR01439">
    <property type="entry name" value="lp_hng_hel_AbrB"/>
    <property type="match status" value="1"/>
</dbReference>
<comment type="caution">
    <text evidence="2">The sequence shown here is derived from an EMBL/GenBank/DDBJ whole genome shotgun (WGS) entry which is preliminary data.</text>
</comment>
<dbReference type="Proteomes" id="UP000231581">
    <property type="component" value="Unassembled WGS sequence"/>
</dbReference>
<dbReference type="EMBL" id="PCSZ01000067">
    <property type="protein sequence ID" value="PIP60366.1"/>
    <property type="molecule type" value="Genomic_DNA"/>
</dbReference>
<sequence>MSVQKKSTKKKDGAAPCEIAMGASVIGERGQIVIPKQIRSKMQLKPGSRLMIMEHESGAIVLLPVDHMKMMIKTISKKLDRM</sequence>
<evidence type="ECO:0000313" key="2">
    <source>
        <dbReference type="EMBL" id="PIP60366.1"/>
    </source>
</evidence>
<dbReference type="Gene3D" id="2.10.260.10">
    <property type="match status" value="1"/>
</dbReference>
<dbReference type="AlphaFoldDB" id="A0A2H0BRR1"/>
<dbReference type="SMART" id="SM00966">
    <property type="entry name" value="SpoVT_AbrB"/>
    <property type="match status" value="1"/>
</dbReference>
<evidence type="ECO:0000259" key="1">
    <source>
        <dbReference type="SMART" id="SM00966"/>
    </source>
</evidence>
<accession>A0A2H0BRR1</accession>
<protein>
    <submittedName>
        <fullName evidence="2">AbrB family transcriptional regulator</fullName>
    </submittedName>
</protein>
<evidence type="ECO:0000313" key="3">
    <source>
        <dbReference type="Proteomes" id="UP000231581"/>
    </source>
</evidence>
<name>A0A2H0BRR1_9BACT</name>
<proteinExistence type="predicted"/>
<organism evidence="2 3">
    <name type="scientific">Candidatus Uhrbacteria bacterium CG22_combo_CG10-13_8_21_14_all_47_17</name>
    <dbReference type="NCBI Taxonomy" id="1975041"/>
    <lineage>
        <taxon>Bacteria</taxon>
        <taxon>Candidatus Uhriibacteriota</taxon>
    </lineage>
</organism>
<dbReference type="GO" id="GO:0003677">
    <property type="term" value="F:DNA binding"/>
    <property type="evidence" value="ECO:0007669"/>
    <property type="project" value="InterPro"/>
</dbReference>